<dbReference type="EMBL" id="VSWC01000016">
    <property type="protein sequence ID" value="KAA1111839.1"/>
    <property type="molecule type" value="Genomic_DNA"/>
</dbReference>
<feature type="transmembrane region" description="Helical" evidence="6">
    <location>
        <begin position="324"/>
        <end position="340"/>
    </location>
</feature>
<dbReference type="Gene3D" id="1.10.3430.10">
    <property type="entry name" value="Ammonium transporter AmtB like domains"/>
    <property type="match status" value="1"/>
</dbReference>
<comment type="caution">
    <text evidence="9">The sequence shown here is derived from an EMBL/GenBank/DDBJ whole genome shotgun (WGS) entry which is preliminary data.</text>
</comment>
<feature type="transmembrane region" description="Helical" evidence="6">
    <location>
        <begin position="298"/>
        <end position="318"/>
    </location>
</feature>
<comment type="similarity">
    <text evidence="2 6">Belongs to the ammonia transporter channel (TC 1.A.11.2) family.</text>
</comment>
<keyword evidence="5 6" id="KW-0472">Membrane</keyword>
<feature type="domain" description="Ammonium transporter AmtB-like" evidence="8">
    <location>
        <begin position="49"/>
        <end position="450"/>
    </location>
</feature>
<feature type="transmembrane region" description="Helical" evidence="6">
    <location>
        <begin position="352"/>
        <end position="371"/>
    </location>
</feature>
<comment type="subcellular location">
    <subcellularLocation>
        <location evidence="6">Cell membrane</location>
        <topology evidence="6">Multi-pass membrane protein</topology>
    </subcellularLocation>
    <subcellularLocation>
        <location evidence="1">Membrane</location>
        <topology evidence="1">Multi-pass membrane protein</topology>
    </subcellularLocation>
</comment>
<evidence type="ECO:0000256" key="4">
    <source>
        <dbReference type="ARBA" id="ARBA00022989"/>
    </source>
</evidence>
<dbReference type="GO" id="GO:0008519">
    <property type="term" value="F:ammonium channel activity"/>
    <property type="evidence" value="ECO:0007669"/>
    <property type="project" value="InterPro"/>
</dbReference>
<dbReference type="InterPro" id="IPR029020">
    <property type="entry name" value="Ammonium/urea_transptr"/>
</dbReference>
<feature type="region of interest" description="Disordered" evidence="7">
    <location>
        <begin position="474"/>
        <end position="502"/>
    </location>
</feature>
<dbReference type="PANTHER" id="PTHR43029">
    <property type="entry name" value="AMMONIUM TRANSPORTER MEP2"/>
    <property type="match status" value="1"/>
</dbReference>
<dbReference type="Proteomes" id="UP000324748">
    <property type="component" value="Unassembled WGS sequence"/>
</dbReference>
<evidence type="ECO:0000256" key="1">
    <source>
        <dbReference type="ARBA" id="ARBA00004141"/>
    </source>
</evidence>
<dbReference type="GO" id="GO:0005886">
    <property type="term" value="C:plasma membrane"/>
    <property type="evidence" value="ECO:0007669"/>
    <property type="project" value="UniProtKB-SubCell"/>
</dbReference>
<dbReference type="InterPro" id="IPR024041">
    <property type="entry name" value="NH4_transpt_AmtB-like_dom"/>
</dbReference>
<evidence type="ECO:0000256" key="3">
    <source>
        <dbReference type="ARBA" id="ARBA00022692"/>
    </source>
</evidence>
<name>A0A5B0QFF1_PUCGR</name>
<feature type="transmembrane region" description="Helical" evidence="6">
    <location>
        <begin position="237"/>
        <end position="256"/>
    </location>
</feature>
<accession>A0A5B0QFF1</accession>
<evidence type="ECO:0000259" key="8">
    <source>
        <dbReference type="Pfam" id="PF00909"/>
    </source>
</evidence>
<dbReference type="AlphaFoldDB" id="A0A5B0QFF1"/>
<dbReference type="InterPro" id="IPR001905">
    <property type="entry name" value="Ammonium_transpt"/>
</dbReference>
<feature type="transmembrane region" description="Helical" evidence="6">
    <location>
        <begin position="170"/>
        <end position="191"/>
    </location>
</feature>
<dbReference type="PANTHER" id="PTHR43029:SF1">
    <property type="entry name" value="AMMONIUM TRANSPORTER AMTB-LIKE DOMAIN-CONTAINING PROTEIN"/>
    <property type="match status" value="1"/>
</dbReference>
<feature type="transmembrane region" description="Helical" evidence="6">
    <location>
        <begin position="136"/>
        <end position="158"/>
    </location>
</feature>
<feature type="transmembrane region" description="Helical" evidence="6">
    <location>
        <begin position="81"/>
        <end position="101"/>
    </location>
</feature>
<protein>
    <recommendedName>
        <fullName evidence="6">Ammonium transporter</fullName>
    </recommendedName>
</protein>
<sequence length="502" mass="54407">MPLLTYGSLSESNSTMFTGPESILSTKGTDVIALESDGQIYAYDPGDIAWVLICAAMAWLIVPGFAFVYSGMVRGKNALSLLLLALLSMAVVSLQFWFWGFSLAFSHTASLFIGNLDMVGYTDVFSEPDIIANNRIPTIAFAMVQQMQASIVGAVAIGSAAERGRIGPTIIFMFFWATLVYCPINCWIYNPNGWAYKWGVLDFGGGVSMELCAGMTGLAYSLFIGRRRGYGIKMHPHNVPHVALGTTLLWFGWMGLSGSGTLANIRGAMVMINTHLAACAGGLTFLVMDFRLERKWSLVAFCLGAICGLVAIAAPGFIGPSSSIVVGIFAAAVSNFTVAYRDKLPWDDGLDIFAGHATSGAVGVILTGIFAQKSIASSDGFTVIDGGMIDKNWKQMYKQLAWVGAGGTWSFVITYLIMIVINRIPFCSFRVDSESEVKGIDEDQSGETAYAPDSYMFRRPPTMIDSKRGKKFRSTFGRFSSHPGNQSLSPKRPKSVEKPRKA</sequence>
<evidence type="ECO:0000256" key="2">
    <source>
        <dbReference type="ARBA" id="ARBA00005887"/>
    </source>
</evidence>
<evidence type="ECO:0000313" key="9">
    <source>
        <dbReference type="EMBL" id="KAA1111839.1"/>
    </source>
</evidence>
<reference evidence="9 10" key="1">
    <citation type="submission" date="2019-05" db="EMBL/GenBank/DDBJ databases">
        <title>Emergence of the Ug99 lineage of the wheat stem rust pathogen through somatic hybridization.</title>
        <authorList>
            <person name="Li F."/>
            <person name="Upadhyaya N.M."/>
            <person name="Sperschneider J."/>
            <person name="Matny O."/>
            <person name="Nguyen-Phuc H."/>
            <person name="Mago R."/>
            <person name="Raley C."/>
            <person name="Miller M.E."/>
            <person name="Silverstein K.A.T."/>
            <person name="Henningsen E."/>
            <person name="Hirsch C.D."/>
            <person name="Visser B."/>
            <person name="Pretorius Z.A."/>
            <person name="Steffenson B.J."/>
            <person name="Schwessinger B."/>
            <person name="Dodds P.N."/>
            <person name="Figueroa M."/>
        </authorList>
    </citation>
    <scope>NUCLEOTIDE SEQUENCE [LARGE SCALE GENOMIC DNA]</scope>
    <source>
        <strain evidence="9">21-0</strain>
    </source>
</reference>
<keyword evidence="6" id="KW-0924">Ammonia transport</keyword>
<dbReference type="Pfam" id="PF00909">
    <property type="entry name" value="Ammonium_transp"/>
    <property type="match status" value="1"/>
</dbReference>
<keyword evidence="3 6" id="KW-0812">Transmembrane</keyword>
<dbReference type="NCBIfam" id="TIGR00836">
    <property type="entry name" value="amt"/>
    <property type="match status" value="1"/>
</dbReference>
<keyword evidence="10" id="KW-1185">Reference proteome</keyword>
<keyword evidence="6" id="KW-0813">Transport</keyword>
<dbReference type="SUPFAM" id="SSF111352">
    <property type="entry name" value="Ammonium transporter"/>
    <property type="match status" value="1"/>
</dbReference>
<feature type="transmembrane region" description="Helical" evidence="6">
    <location>
        <begin position="268"/>
        <end position="286"/>
    </location>
</feature>
<feature type="transmembrane region" description="Helical" evidence="6">
    <location>
        <begin position="203"/>
        <end position="225"/>
    </location>
</feature>
<feature type="transmembrane region" description="Helical" evidence="6">
    <location>
        <begin position="48"/>
        <end position="69"/>
    </location>
</feature>
<evidence type="ECO:0000256" key="5">
    <source>
        <dbReference type="ARBA" id="ARBA00023136"/>
    </source>
</evidence>
<keyword evidence="4 6" id="KW-1133">Transmembrane helix</keyword>
<feature type="transmembrane region" description="Helical" evidence="6">
    <location>
        <begin position="400"/>
        <end position="421"/>
    </location>
</feature>
<evidence type="ECO:0000256" key="6">
    <source>
        <dbReference type="RuleBase" id="RU362002"/>
    </source>
</evidence>
<organism evidence="9 10">
    <name type="scientific">Puccinia graminis f. sp. tritici</name>
    <dbReference type="NCBI Taxonomy" id="56615"/>
    <lineage>
        <taxon>Eukaryota</taxon>
        <taxon>Fungi</taxon>
        <taxon>Dikarya</taxon>
        <taxon>Basidiomycota</taxon>
        <taxon>Pucciniomycotina</taxon>
        <taxon>Pucciniomycetes</taxon>
        <taxon>Pucciniales</taxon>
        <taxon>Pucciniaceae</taxon>
        <taxon>Puccinia</taxon>
    </lineage>
</organism>
<evidence type="ECO:0000313" key="10">
    <source>
        <dbReference type="Proteomes" id="UP000324748"/>
    </source>
</evidence>
<gene>
    <name evidence="9" type="ORF">PGT21_013465</name>
</gene>
<proteinExistence type="inferred from homology"/>
<dbReference type="OrthoDB" id="534912at2759"/>
<evidence type="ECO:0000256" key="7">
    <source>
        <dbReference type="SAM" id="MobiDB-lite"/>
    </source>
</evidence>